<dbReference type="EMBL" id="JACJIA010000011">
    <property type="protein sequence ID" value="MBA8955202.1"/>
    <property type="molecule type" value="Genomic_DNA"/>
</dbReference>
<dbReference type="InterPro" id="IPR029058">
    <property type="entry name" value="AB_hydrolase_fold"/>
</dbReference>
<dbReference type="Pfam" id="PF07859">
    <property type="entry name" value="Abhydrolase_3"/>
    <property type="match status" value="1"/>
</dbReference>
<dbReference type="SUPFAM" id="SSF53474">
    <property type="entry name" value="alpha/beta-Hydrolases"/>
    <property type="match status" value="1"/>
</dbReference>
<reference evidence="3 4" key="1">
    <citation type="submission" date="2020-08" db="EMBL/GenBank/DDBJ databases">
        <title>Genomic Encyclopedia of Type Strains, Phase IV (KMG-IV): sequencing the most valuable type-strain genomes for metagenomic binning, comparative biology and taxonomic classification.</title>
        <authorList>
            <person name="Goeker M."/>
        </authorList>
    </citation>
    <scope>NUCLEOTIDE SEQUENCE [LARGE SCALE GENOMIC DNA]</scope>
    <source>
        <strain evidence="3 4">DSM 44197</strain>
    </source>
</reference>
<comment type="caution">
    <text evidence="3">The sequence shown here is derived from an EMBL/GenBank/DDBJ whole genome shotgun (WGS) entry which is preliminary data.</text>
</comment>
<evidence type="ECO:0000256" key="1">
    <source>
        <dbReference type="ARBA" id="ARBA00022801"/>
    </source>
</evidence>
<dbReference type="Proteomes" id="UP000572680">
    <property type="component" value="Unassembled WGS sequence"/>
</dbReference>
<name>A0A7W3LVX5_ACTNM</name>
<organism evidence="3 4">
    <name type="scientific">Actinomadura namibiensis</name>
    <dbReference type="NCBI Taxonomy" id="182080"/>
    <lineage>
        <taxon>Bacteria</taxon>
        <taxon>Bacillati</taxon>
        <taxon>Actinomycetota</taxon>
        <taxon>Actinomycetes</taxon>
        <taxon>Streptosporangiales</taxon>
        <taxon>Thermomonosporaceae</taxon>
        <taxon>Actinomadura</taxon>
    </lineage>
</organism>
<evidence type="ECO:0000313" key="4">
    <source>
        <dbReference type="Proteomes" id="UP000572680"/>
    </source>
</evidence>
<keyword evidence="1 3" id="KW-0378">Hydrolase</keyword>
<feature type="domain" description="Alpha/beta hydrolase fold-3" evidence="2">
    <location>
        <begin position="39"/>
        <end position="237"/>
    </location>
</feature>
<dbReference type="PANTHER" id="PTHR48081">
    <property type="entry name" value="AB HYDROLASE SUPERFAMILY PROTEIN C4A8.06C"/>
    <property type="match status" value="1"/>
</dbReference>
<sequence length="258" mass="26876">MSATRTTPARLTWHQAAVPGADGIVPARVHRPAAPGRWLVWAHGGSWRTGSAAAWHGPVADLALAADAVVVSLDYRLAPAHRHPAALLDVLAAVDWARARTALPVAVGGDSAGATLAATAALVARDRGVRLAAQVLAYPPIDPACRAASYRREPAAFPTPAVLRAAWADHRGPGGWPGRLYSTPLEAADLRGAPPAAIAVGDADPVADDTRAHADRLRRDGVAVRLAELPGLGHGAFLTSPLFRRRLAAAYTGLEDPR</sequence>
<keyword evidence="4" id="KW-1185">Reference proteome</keyword>
<evidence type="ECO:0000259" key="2">
    <source>
        <dbReference type="Pfam" id="PF07859"/>
    </source>
</evidence>
<gene>
    <name evidence="3" type="ORF">HNR61_006876</name>
</gene>
<dbReference type="PANTHER" id="PTHR48081:SF8">
    <property type="entry name" value="ALPHA_BETA HYDROLASE FOLD-3 DOMAIN-CONTAINING PROTEIN-RELATED"/>
    <property type="match status" value="1"/>
</dbReference>
<proteinExistence type="predicted"/>
<dbReference type="RefSeq" id="WP_182847222.1">
    <property type="nucleotide sequence ID" value="NZ_JACJIA010000011.1"/>
</dbReference>
<dbReference type="Gene3D" id="3.40.50.1820">
    <property type="entry name" value="alpha/beta hydrolase"/>
    <property type="match status" value="1"/>
</dbReference>
<dbReference type="InterPro" id="IPR013094">
    <property type="entry name" value="AB_hydrolase_3"/>
</dbReference>
<dbReference type="GO" id="GO:0016787">
    <property type="term" value="F:hydrolase activity"/>
    <property type="evidence" value="ECO:0007669"/>
    <property type="project" value="UniProtKB-KW"/>
</dbReference>
<dbReference type="EC" id="3.1.1.-" evidence="3"/>
<dbReference type="AlphaFoldDB" id="A0A7W3LVX5"/>
<evidence type="ECO:0000313" key="3">
    <source>
        <dbReference type="EMBL" id="MBA8955202.1"/>
    </source>
</evidence>
<dbReference type="InterPro" id="IPR050300">
    <property type="entry name" value="GDXG_lipolytic_enzyme"/>
</dbReference>
<protein>
    <submittedName>
        <fullName evidence="3">Acetyl esterase</fullName>
        <ecNumber evidence="3">3.1.1.-</ecNumber>
    </submittedName>
</protein>
<accession>A0A7W3LVX5</accession>